<dbReference type="PANTHER" id="PTHR21716">
    <property type="entry name" value="TRANSMEMBRANE PROTEIN"/>
    <property type="match status" value="1"/>
</dbReference>
<dbReference type="Pfam" id="PF01594">
    <property type="entry name" value="AI-2E_transport"/>
    <property type="match status" value="1"/>
</dbReference>
<dbReference type="RefSeq" id="WP_073048037.1">
    <property type="nucleotide sequence ID" value="NZ_FQUO01000023.1"/>
</dbReference>
<comment type="similarity">
    <text evidence="2">Belongs to the autoinducer-2 exporter (AI-2E) (TC 2.A.86) family.</text>
</comment>
<gene>
    <name evidence="7" type="ORF">SAMN05444008_12348</name>
</gene>
<dbReference type="AlphaFoldDB" id="A0A1M5IE33"/>
<dbReference type="InterPro" id="IPR002549">
    <property type="entry name" value="AI-2E-like"/>
</dbReference>
<keyword evidence="3 6" id="KW-0812">Transmembrane</keyword>
<evidence type="ECO:0000256" key="4">
    <source>
        <dbReference type="ARBA" id="ARBA00022989"/>
    </source>
</evidence>
<evidence type="ECO:0000256" key="5">
    <source>
        <dbReference type="ARBA" id="ARBA00023136"/>
    </source>
</evidence>
<accession>A0A1M5IE33</accession>
<protein>
    <submittedName>
        <fullName evidence="7">Predicted PurR-regulated permease PerM</fullName>
    </submittedName>
</protein>
<evidence type="ECO:0000256" key="3">
    <source>
        <dbReference type="ARBA" id="ARBA00022692"/>
    </source>
</evidence>
<dbReference type="GO" id="GO:0016020">
    <property type="term" value="C:membrane"/>
    <property type="evidence" value="ECO:0007669"/>
    <property type="project" value="UniProtKB-SubCell"/>
</dbReference>
<feature type="transmembrane region" description="Helical" evidence="6">
    <location>
        <begin position="299"/>
        <end position="332"/>
    </location>
</feature>
<dbReference type="PANTHER" id="PTHR21716:SF4">
    <property type="entry name" value="TRANSMEMBRANE PROTEIN 245"/>
    <property type="match status" value="1"/>
</dbReference>
<keyword evidence="4 6" id="KW-1133">Transmembrane helix</keyword>
<evidence type="ECO:0000256" key="1">
    <source>
        <dbReference type="ARBA" id="ARBA00004141"/>
    </source>
</evidence>
<proteinExistence type="inferred from homology"/>
<reference evidence="7 8" key="1">
    <citation type="submission" date="2016-11" db="EMBL/GenBank/DDBJ databases">
        <authorList>
            <person name="Jaros S."/>
            <person name="Januszkiewicz K."/>
            <person name="Wedrychowicz H."/>
        </authorList>
    </citation>
    <scope>NUCLEOTIDE SEQUENCE [LARGE SCALE GENOMIC DNA]</scope>
    <source>
        <strain evidence="7 8">DSM 26897</strain>
    </source>
</reference>
<evidence type="ECO:0000313" key="8">
    <source>
        <dbReference type="Proteomes" id="UP000184368"/>
    </source>
</evidence>
<feature type="transmembrane region" description="Helical" evidence="6">
    <location>
        <begin position="265"/>
        <end position="287"/>
    </location>
</feature>
<name>A0A1M5IE33_9BACT</name>
<evidence type="ECO:0000256" key="2">
    <source>
        <dbReference type="ARBA" id="ARBA00009773"/>
    </source>
</evidence>
<organism evidence="7 8">
    <name type="scientific">Cnuella takakiae</name>
    <dbReference type="NCBI Taxonomy" id="1302690"/>
    <lineage>
        <taxon>Bacteria</taxon>
        <taxon>Pseudomonadati</taxon>
        <taxon>Bacteroidota</taxon>
        <taxon>Chitinophagia</taxon>
        <taxon>Chitinophagales</taxon>
        <taxon>Chitinophagaceae</taxon>
        <taxon>Cnuella</taxon>
    </lineage>
</organism>
<dbReference type="Proteomes" id="UP000184368">
    <property type="component" value="Unassembled WGS sequence"/>
</dbReference>
<evidence type="ECO:0000256" key="6">
    <source>
        <dbReference type="SAM" id="Phobius"/>
    </source>
</evidence>
<feature type="transmembrane region" description="Helical" evidence="6">
    <location>
        <begin position="143"/>
        <end position="166"/>
    </location>
</feature>
<keyword evidence="8" id="KW-1185">Reference proteome</keyword>
<dbReference type="OrthoDB" id="9773730at2"/>
<dbReference type="EMBL" id="FQUO01000023">
    <property type="protein sequence ID" value="SHG26531.1"/>
    <property type="molecule type" value="Genomic_DNA"/>
</dbReference>
<sequence length="347" mass="38904">MNTQNTIDSNLLRQIFFIILIVFLGVVLFRELAFFISAFLGAVTFYIIMRDRMFYLTEKRGWKPSTAAWVLMLLSFFVILVPIGLLGNILYSKISYMVTHAGELLGSLKKVADDIRQRIGYQVINPNAINQLGPYIGQILPKVLGITANTIALISAMYFVLFFMLVNGRNMEDSLYEYIPLKDGNVELIGQELRRNVIANTIAIPLIAFLQGLVGLVGYLVIGIDEPFVWFVATCVSAMLPVVGAALVYVPLTIMLFVQGQVGRGIAMGLWGFLLIGLVDNLFRFLINKKLGDIHPLITIFGVIAGIQLFGFIGLIFGPLLISMFILLLRIYSSEFFVKKRETRRVK</sequence>
<feature type="transmembrane region" description="Helical" evidence="6">
    <location>
        <begin position="228"/>
        <end position="258"/>
    </location>
</feature>
<keyword evidence="5 6" id="KW-0472">Membrane</keyword>
<feature type="transmembrane region" description="Helical" evidence="6">
    <location>
        <begin position="15"/>
        <end position="48"/>
    </location>
</feature>
<feature type="transmembrane region" description="Helical" evidence="6">
    <location>
        <begin position="197"/>
        <end position="222"/>
    </location>
</feature>
<feature type="transmembrane region" description="Helical" evidence="6">
    <location>
        <begin position="69"/>
        <end position="91"/>
    </location>
</feature>
<comment type="subcellular location">
    <subcellularLocation>
        <location evidence="1">Membrane</location>
        <topology evidence="1">Multi-pass membrane protein</topology>
    </subcellularLocation>
</comment>
<evidence type="ECO:0000313" key="7">
    <source>
        <dbReference type="EMBL" id="SHG26531.1"/>
    </source>
</evidence>
<dbReference type="STRING" id="1302690.BUE76_02055"/>